<evidence type="ECO:0008006" key="4">
    <source>
        <dbReference type="Google" id="ProtNLM"/>
    </source>
</evidence>
<keyword evidence="1" id="KW-0812">Transmembrane</keyword>
<proteinExistence type="predicted"/>
<evidence type="ECO:0000313" key="2">
    <source>
        <dbReference type="EMBL" id="CCQ48357.1"/>
    </source>
</evidence>
<comment type="caution">
    <text evidence="2">The sequence shown here is derived from an EMBL/GenBank/DDBJ whole genome shotgun (WGS) entry which is preliminary data.</text>
</comment>
<dbReference type="STRING" id="861266.ARTSIC4J27_4362"/>
<keyword evidence="1" id="KW-0472">Membrane</keyword>
<organism evidence="2 3">
    <name type="scientific">Pseudarthrobacter siccitolerans</name>
    <dbReference type="NCBI Taxonomy" id="861266"/>
    <lineage>
        <taxon>Bacteria</taxon>
        <taxon>Bacillati</taxon>
        <taxon>Actinomycetota</taxon>
        <taxon>Actinomycetes</taxon>
        <taxon>Micrococcales</taxon>
        <taxon>Micrococcaceae</taxon>
        <taxon>Pseudarthrobacter</taxon>
    </lineage>
</organism>
<name>A0A024H8Y1_9MICC</name>
<feature type="transmembrane region" description="Helical" evidence="1">
    <location>
        <begin position="171"/>
        <end position="193"/>
    </location>
</feature>
<gene>
    <name evidence="2" type="ORF">ARTSIC4J27_4362</name>
</gene>
<evidence type="ECO:0000256" key="1">
    <source>
        <dbReference type="SAM" id="Phobius"/>
    </source>
</evidence>
<dbReference type="EMBL" id="CAQI01000059">
    <property type="protein sequence ID" value="CCQ48357.1"/>
    <property type="molecule type" value="Genomic_DNA"/>
</dbReference>
<protein>
    <recommendedName>
        <fullName evidence="4">Chain length determinant family protein</fullName>
    </recommendedName>
</protein>
<sequence>MWLRDMFFGLGRRWYFLALFLLMTAGLCLLVKASVPTIYRAQGSLVLMPPTATVGPEGNPFLFLGGMGQALDILAVEMASEDTAKPIRDAHPGTSYSAEPDRSSSGSVIRITVEGDDPLRVHGALKDAVAVVPSTLTAMQETQNVPESSRIRLMTLVVQDNAKEDSKTRTFILVGAAGAGTAFSVLLTGFIDGRLLARTDRRKAVPAPASVPKGSVATGRGSVLAVHAARAERQELTTRRSSRAARVRG</sequence>
<reference evidence="3" key="1">
    <citation type="journal article" date="2014" name="Genome Announc.">
        <title>Genome Sequence of Arthrobacter siccitolerans 4J27, a Xeroprotectant-Producing Desiccation-Tolerant Microorganism.</title>
        <authorList>
            <person name="Manzanera M."/>
            <person name="Santa-Cruz-Calvo L."/>
            <person name="Vilchez J.I."/>
            <person name="Garcia-Fontana C."/>
            <person name="Silva-Castro G.A."/>
            <person name="Calvo C."/>
            <person name="Gonzalez-Lopez J."/>
        </authorList>
    </citation>
    <scope>NUCLEOTIDE SEQUENCE [LARGE SCALE GENOMIC DNA]</scope>
    <source>
        <strain evidence="3">4J27</strain>
    </source>
</reference>
<keyword evidence="3" id="KW-1185">Reference proteome</keyword>
<accession>A0A024H8Y1</accession>
<dbReference type="Proteomes" id="UP000035722">
    <property type="component" value="Unassembled WGS sequence"/>
</dbReference>
<keyword evidence="1" id="KW-1133">Transmembrane helix</keyword>
<dbReference type="AlphaFoldDB" id="A0A024H8Y1"/>
<evidence type="ECO:0000313" key="3">
    <source>
        <dbReference type="Proteomes" id="UP000035722"/>
    </source>
</evidence>